<gene>
    <name evidence="1" type="ORF">FHX50_000604</name>
</gene>
<protein>
    <submittedName>
        <fullName evidence="1">Uncharacterized protein</fullName>
    </submittedName>
</protein>
<name>A0A839R1F6_9MICO</name>
<keyword evidence="2" id="KW-1185">Reference proteome</keyword>
<evidence type="ECO:0000313" key="2">
    <source>
        <dbReference type="Proteomes" id="UP000568050"/>
    </source>
</evidence>
<dbReference type="Proteomes" id="UP000568050">
    <property type="component" value="Unassembled WGS sequence"/>
</dbReference>
<comment type="caution">
    <text evidence="1">The sequence shown here is derived from an EMBL/GenBank/DDBJ whole genome shotgun (WGS) entry which is preliminary data.</text>
</comment>
<organism evidence="1 2">
    <name type="scientific">Helcobacillus massiliensis</name>
    <dbReference type="NCBI Taxonomy" id="521392"/>
    <lineage>
        <taxon>Bacteria</taxon>
        <taxon>Bacillati</taxon>
        <taxon>Actinomycetota</taxon>
        <taxon>Actinomycetes</taxon>
        <taxon>Micrococcales</taxon>
        <taxon>Dermabacteraceae</taxon>
        <taxon>Helcobacillus</taxon>
    </lineage>
</organism>
<evidence type="ECO:0000313" key="1">
    <source>
        <dbReference type="EMBL" id="MBB3022356.1"/>
    </source>
</evidence>
<reference evidence="1 2" key="1">
    <citation type="submission" date="2020-08" db="EMBL/GenBank/DDBJ databases">
        <title>Sequencing the genomes of 1000 actinobacteria strains.</title>
        <authorList>
            <person name="Klenk H.-P."/>
        </authorList>
    </citation>
    <scope>NUCLEOTIDE SEQUENCE [LARGE SCALE GENOMIC DNA]</scope>
    <source>
        <strain evidence="1 2">DSM 23040</strain>
    </source>
</reference>
<sequence>MVPLAPQSIVAGLEWAGDHWVIVDLAQDAVSD</sequence>
<dbReference type="AlphaFoldDB" id="A0A839R1F6"/>
<dbReference type="EMBL" id="JACHWP010000001">
    <property type="protein sequence ID" value="MBB3022356.1"/>
    <property type="molecule type" value="Genomic_DNA"/>
</dbReference>
<proteinExistence type="predicted"/>
<accession>A0A839R1F6</accession>